<reference evidence="2" key="1">
    <citation type="submission" date="2021-01" db="EMBL/GenBank/DDBJ databases">
        <title>Draft genome sequence of Acholeplasmataceae bacterium strain Mahy22.</title>
        <authorList>
            <person name="Watanabe M."/>
            <person name="Kojima H."/>
            <person name="Fukui M."/>
        </authorList>
    </citation>
    <scope>NUCLEOTIDE SEQUENCE</scope>
    <source>
        <strain evidence="2">Mahy22</strain>
    </source>
</reference>
<evidence type="ECO:0000313" key="3">
    <source>
        <dbReference type="Proteomes" id="UP000620133"/>
    </source>
</evidence>
<feature type="domain" description="Phospholipid/glycerol acyltransferase" evidence="1">
    <location>
        <begin position="31"/>
        <end position="123"/>
    </location>
</feature>
<evidence type="ECO:0000259" key="1">
    <source>
        <dbReference type="Pfam" id="PF01553"/>
    </source>
</evidence>
<accession>A0A7U9TGR2</accession>
<dbReference type="RefSeq" id="WP_176238677.1">
    <property type="nucleotide sequence ID" value="NZ_AP024412.1"/>
</dbReference>
<sequence>MSIKVEVARLGVKILFHLQYKLKFTYTDFDKRRKEPFFLISNHASLHDPLYVAMNIKKYPYPVTSNILYTNKLMKFGLNKIIKSIPKRKGQSDIQTIRLILNAFNKDKNSIMIFPEGNSSFFGEQTPTDYMSTAKIVKKISHDLVVAKIDGGYFAKPRWGKRRGRPEFHVHYYTLLTKAQIDQMELNELSETIKDALQYNDYEWNKKMQIKYRFPKKAIGLEQYIYVCPKCESIQTLHTHKNDIYCDKCGHLAHINEYHLLEGLSFDNLIEWDHIQKRVLKSQEKNRVYESSGKFYQIELSKGGRKKIGQVKAFLDDKQLILSNKYIQKPFDVEKINGLVLTQKNILSFDYEDNTYMIKMKDPMLFLDTINLHKGDI</sequence>
<dbReference type="Proteomes" id="UP000620133">
    <property type="component" value="Chromosome"/>
</dbReference>
<protein>
    <recommendedName>
        <fullName evidence="1">Phospholipid/glycerol acyltransferase domain-containing protein</fullName>
    </recommendedName>
</protein>
<keyword evidence="3" id="KW-1185">Reference proteome</keyword>
<gene>
    <name evidence="2" type="ORF">MPAN_007380</name>
</gene>
<evidence type="ECO:0000313" key="2">
    <source>
        <dbReference type="EMBL" id="BCR35845.1"/>
    </source>
</evidence>
<dbReference type="KEGG" id="manr:MPAN_007380"/>
<dbReference type="AlphaFoldDB" id="A0A7U9TGR2"/>
<organism evidence="2 3">
    <name type="scientific">Mariniplasma anaerobium</name>
    <dbReference type="NCBI Taxonomy" id="2735436"/>
    <lineage>
        <taxon>Bacteria</taxon>
        <taxon>Bacillati</taxon>
        <taxon>Mycoplasmatota</taxon>
        <taxon>Mollicutes</taxon>
        <taxon>Acholeplasmatales</taxon>
        <taxon>Acholeplasmataceae</taxon>
        <taxon>Mariniplasma</taxon>
    </lineage>
</organism>
<dbReference type="SUPFAM" id="SSF69593">
    <property type="entry name" value="Glycerol-3-phosphate (1)-acyltransferase"/>
    <property type="match status" value="1"/>
</dbReference>
<dbReference type="EMBL" id="AP024412">
    <property type="protein sequence ID" value="BCR35845.1"/>
    <property type="molecule type" value="Genomic_DNA"/>
</dbReference>
<name>A0A7U9TGR2_9MOLU</name>
<dbReference type="CDD" id="cd07989">
    <property type="entry name" value="LPLAT_AGPAT-like"/>
    <property type="match status" value="1"/>
</dbReference>
<proteinExistence type="predicted"/>
<dbReference type="Pfam" id="PF01553">
    <property type="entry name" value="Acyltransferase"/>
    <property type="match status" value="1"/>
</dbReference>
<dbReference type="GO" id="GO:0016746">
    <property type="term" value="F:acyltransferase activity"/>
    <property type="evidence" value="ECO:0007669"/>
    <property type="project" value="InterPro"/>
</dbReference>
<dbReference type="InterPro" id="IPR002123">
    <property type="entry name" value="Plipid/glycerol_acylTrfase"/>
</dbReference>